<dbReference type="EMBL" id="KV442015">
    <property type="protein sequence ID" value="OAQ35051.1"/>
    <property type="molecule type" value="Genomic_DNA"/>
</dbReference>
<dbReference type="PROSITE" id="PS50294">
    <property type="entry name" value="WD_REPEATS_REGION"/>
    <property type="match status" value="1"/>
</dbReference>
<sequence length="119" mass="12978">MSYAFAYTLDSETFVAGTQEGKILLYNPSTWAVVSTLEGHDLPVTDIVVSPDGSLMASGADNHDGEMSARVWDLMKGKCLHVLEGHSKRFTGLIFLPDGCRIVTSSCCRSAYLWELETG</sequence>
<accession>A0A197KEE4</accession>
<evidence type="ECO:0000313" key="5">
    <source>
        <dbReference type="Proteomes" id="UP000078512"/>
    </source>
</evidence>
<evidence type="ECO:0000256" key="3">
    <source>
        <dbReference type="PROSITE-ProRule" id="PRU00221"/>
    </source>
</evidence>
<dbReference type="AlphaFoldDB" id="A0A197KEE4"/>
<dbReference type="InterPro" id="IPR015943">
    <property type="entry name" value="WD40/YVTN_repeat-like_dom_sf"/>
</dbReference>
<dbReference type="PROSITE" id="PS50082">
    <property type="entry name" value="WD_REPEATS_2"/>
    <property type="match status" value="1"/>
</dbReference>
<keyword evidence="2" id="KW-0677">Repeat</keyword>
<dbReference type="PANTHER" id="PTHR19848:SF8">
    <property type="entry name" value="F-BOX AND WD REPEAT DOMAIN CONTAINING 7"/>
    <property type="match status" value="1"/>
</dbReference>
<reference evidence="4 5" key="1">
    <citation type="submission" date="2016-05" db="EMBL/GenBank/DDBJ databases">
        <title>Genome sequencing reveals origins of a unique bacterial endosymbiosis in the earliest lineages of terrestrial Fungi.</title>
        <authorList>
            <consortium name="DOE Joint Genome Institute"/>
            <person name="Uehling J."/>
            <person name="Gryganskyi A."/>
            <person name="Hameed K."/>
            <person name="Tschaplinski T."/>
            <person name="Misztal P."/>
            <person name="Wu S."/>
            <person name="Desiro A."/>
            <person name="Vande Pol N."/>
            <person name="Du Z.-Y."/>
            <person name="Zienkiewicz A."/>
            <person name="Zienkiewicz K."/>
            <person name="Morin E."/>
            <person name="Tisserant E."/>
            <person name="Splivallo R."/>
            <person name="Hainaut M."/>
            <person name="Henrissat B."/>
            <person name="Ohm R."/>
            <person name="Kuo A."/>
            <person name="Yan J."/>
            <person name="Lipzen A."/>
            <person name="Nolan M."/>
            <person name="Labutti K."/>
            <person name="Barry K."/>
            <person name="Goldstein A."/>
            <person name="Labbe J."/>
            <person name="Schadt C."/>
            <person name="Tuskan G."/>
            <person name="Grigoriev I."/>
            <person name="Martin F."/>
            <person name="Vilgalys R."/>
            <person name="Bonito G."/>
        </authorList>
    </citation>
    <scope>NUCLEOTIDE SEQUENCE [LARGE SCALE GENOMIC DNA]</scope>
    <source>
        <strain evidence="4 5">AG-77</strain>
    </source>
</reference>
<dbReference type="OrthoDB" id="2433381at2759"/>
<name>A0A197KEE4_9FUNG</name>
<keyword evidence="1 3" id="KW-0853">WD repeat</keyword>
<feature type="repeat" description="WD" evidence="3">
    <location>
        <begin position="83"/>
        <end position="119"/>
    </location>
</feature>
<keyword evidence="5" id="KW-1185">Reference proteome</keyword>
<dbReference type="SMART" id="SM00320">
    <property type="entry name" value="WD40"/>
    <property type="match status" value="2"/>
</dbReference>
<protein>
    <submittedName>
        <fullName evidence="4">WD40 repeat-like protein</fullName>
    </submittedName>
</protein>
<evidence type="ECO:0000313" key="4">
    <source>
        <dbReference type="EMBL" id="OAQ35051.1"/>
    </source>
</evidence>
<organism evidence="4 5">
    <name type="scientific">Linnemannia elongata AG-77</name>
    <dbReference type="NCBI Taxonomy" id="1314771"/>
    <lineage>
        <taxon>Eukaryota</taxon>
        <taxon>Fungi</taxon>
        <taxon>Fungi incertae sedis</taxon>
        <taxon>Mucoromycota</taxon>
        <taxon>Mortierellomycotina</taxon>
        <taxon>Mortierellomycetes</taxon>
        <taxon>Mortierellales</taxon>
        <taxon>Mortierellaceae</taxon>
        <taxon>Linnemannia</taxon>
    </lineage>
</organism>
<gene>
    <name evidence="4" type="ORF">K457DRAFT_1894854</name>
</gene>
<proteinExistence type="predicted"/>
<dbReference type="SUPFAM" id="SSF50978">
    <property type="entry name" value="WD40 repeat-like"/>
    <property type="match status" value="1"/>
</dbReference>
<dbReference type="Gene3D" id="2.130.10.10">
    <property type="entry name" value="YVTN repeat-like/Quinoprotein amine dehydrogenase"/>
    <property type="match status" value="1"/>
</dbReference>
<evidence type="ECO:0000256" key="2">
    <source>
        <dbReference type="ARBA" id="ARBA00022737"/>
    </source>
</evidence>
<feature type="non-terminal residue" evidence="4">
    <location>
        <position position="119"/>
    </location>
</feature>
<evidence type="ECO:0000256" key="1">
    <source>
        <dbReference type="ARBA" id="ARBA00022574"/>
    </source>
</evidence>
<dbReference type="Proteomes" id="UP000078512">
    <property type="component" value="Unassembled WGS sequence"/>
</dbReference>
<dbReference type="InterPro" id="IPR001680">
    <property type="entry name" value="WD40_rpt"/>
</dbReference>
<dbReference type="InterPro" id="IPR036322">
    <property type="entry name" value="WD40_repeat_dom_sf"/>
</dbReference>
<dbReference type="STRING" id="1314771.A0A197KEE4"/>
<dbReference type="PANTHER" id="PTHR19848">
    <property type="entry name" value="WD40 REPEAT PROTEIN"/>
    <property type="match status" value="1"/>
</dbReference>
<dbReference type="Pfam" id="PF00400">
    <property type="entry name" value="WD40"/>
    <property type="match status" value="2"/>
</dbReference>